<evidence type="ECO:0000256" key="8">
    <source>
        <dbReference type="PIRNR" id="PIRNR001361"/>
    </source>
</evidence>
<protein>
    <recommendedName>
        <fullName evidence="8">Phospho-2-dehydro-3-deoxyheptonate aldolase</fullName>
        <ecNumber evidence="8">2.5.1.54</ecNumber>
    </recommendedName>
</protein>
<comment type="caution">
    <text evidence="10">The sequence shown here is derived from an EMBL/GenBank/DDBJ whole genome shotgun (WGS) entry which is preliminary data.</text>
</comment>
<organism evidence="10 11">
    <name type="scientific">Streptomyces calidiresistens</name>
    <dbReference type="NCBI Taxonomy" id="1485586"/>
    <lineage>
        <taxon>Bacteria</taxon>
        <taxon>Bacillati</taxon>
        <taxon>Actinomycetota</taxon>
        <taxon>Actinomycetes</taxon>
        <taxon>Kitasatosporales</taxon>
        <taxon>Streptomycetaceae</taxon>
        <taxon>Streptomyces</taxon>
    </lineage>
</organism>
<dbReference type="EC" id="2.5.1.54" evidence="8"/>
<dbReference type="EMBL" id="VKHS01000032">
    <property type="protein sequence ID" value="MBB0228526.1"/>
    <property type="molecule type" value="Genomic_DNA"/>
</dbReference>
<dbReference type="InterPro" id="IPR006219">
    <property type="entry name" value="DAHP_synth_1"/>
</dbReference>
<keyword evidence="5 8" id="KW-0808">Transferase</keyword>
<dbReference type="AlphaFoldDB" id="A0A7W3T0A9"/>
<proteinExistence type="inferred from homology"/>
<evidence type="ECO:0000313" key="10">
    <source>
        <dbReference type="EMBL" id="MBB0228526.1"/>
    </source>
</evidence>
<dbReference type="GO" id="GO:0003849">
    <property type="term" value="F:3-deoxy-7-phosphoheptulonate synthase activity"/>
    <property type="evidence" value="ECO:0007669"/>
    <property type="project" value="UniProtKB-EC"/>
</dbReference>
<keyword evidence="11" id="KW-1185">Reference proteome</keyword>
<dbReference type="InterPro" id="IPR013785">
    <property type="entry name" value="Aldolase_TIM"/>
</dbReference>
<keyword evidence="4 8" id="KW-0028">Amino-acid biosynthesis</keyword>
<accession>A0A7W3T0A9</accession>
<dbReference type="Gene3D" id="3.20.20.70">
    <property type="entry name" value="Aldolase class I"/>
    <property type="match status" value="1"/>
</dbReference>
<evidence type="ECO:0000256" key="6">
    <source>
        <dbReference type="ARBA" id="ARBA00023141"/>
    </source>
</evidence>
<dbReference type="GO" id="GO:0005737">
    <property type="term" value="C:cytoplasm"/>
    <property type="evidence" value="ECO:0007669"/>
    <property type="project" value="TreeGrafter"/>
</dbReference>
<dbReference type="GO" id="GO:0009073">
    <property type="term" value="P:aromatic amino acid family biosynthetic process"/>
    <property type="evidence" value="ECO:0007669"/>
    <property type="project" value="UniProtKB-KW"/>
</dbReference>
<dbReference type="NCBIfam" id="NF009395">
    <property type="entry name" value="PRK12755.1"/>
    <property type="match status" value="1"/>
</dbReference>
<dbReference type="PANTHER" id="PTHR21225">
    <property type="entry name" value="PHOSPHO-2-DEHYDRO-3-DEOXYHEPTONATE ALDOLASE DAHP SYNTHETASE"/>
    <property type="match status" value="1"/>
</dbReference>
<dbReference type="PANTHER" id="PTHR21225:SF12">
    <property type="entry name" value="PHOSPHO-2-DEHYDRO-3-DEOXYHEPTONATE ALDOLASE, TYROSINE-INHIBITED"/>
    <property type="match status" value="1"/>
</dbReference>
<evidence type="ECO:0000256" key="5">
    <source>
        <dbReference type="ARBA" id="ARBA00022679"/>
    </source>
</evidence>
<evidence type="ECO:0000256" key="3">
    <source>
        <dbReference type="ARBA" id="ARBA00007985"/>
    </source>
</evidence>
<dbReference type="GO" id="GO:0008652">
    <property type="term" value="P:amino acid biosynthetic process"/>
    <property type="evidence" value="ECO:0007669"/>
    <property type="project" value="UniProtKB-KW"/>
</dbReference>
<evidence type="ECO:0000256" key="4">
    <source>
        <dbReference type="ARBA" id="ARBA00022605"/>
    </source>
</evidence>
<evidence type="ECO:0000256" key="2">
    <source>
        <dbReference type="ARBA" id="ARBA00004688"/>
    </source>
</evidence>
<dbReference type="UniPathway" id="UPA00053">
    <property type="reaction ID" value="UER00084"/>
</dbReference>
<evidence type="ECO:0000256" key="7">
    <source>
        <dbReference type="ARBA" id="ARBA00047508"/>
    </source>
</evidence>
<gene>
    <name evidence="10" type="ORF">FOE67_03130</name>
</gene>
<dbReference type="InterPro" id="IPR006218">
    <property type="entry name" value="DAHP1/KDSA"/>
</dbReference>
<reference evidence="11" key="1">
    <citation type="submission" date="2019-10" db="EMBL/GenBank/DDBJ databases">
        <title>Streptomyces sp. nov., a novel actinobacterium isolated from alkaline environment.</title>
        <authorList>
            <person name="Golinska P."/>
        </authorList>
    </citation>
    <scope>NUCLEOTIDE SEQUENCE [LARGE SCALE GENOMIC DNA]</scope>
    <source>
        <strain evidence="11">DSM 42108</strain>
    </source>
</reference>
<name>A0A7W3T0A9_9ACTN</name>
<dbReference type="PIRSF" id="PIRSF001361">
    <property type="entry name" value="DAHP_synthase"/>
    <property type="match status" value="1"/>
</dbReference>
<evidence type="ECO:0000313" key="11">
    <source>
        <dbReference type="Proteomes" id="UP000530234"/>
    </source>
</evidence>
<dbReference type="NCBIfam" id="TIGR00034">
    <property type="entry name" value="aroFGH"/>
    <property type="match status" value="1"/>
</dbReference>
<comment type="catalytic activity">
    <reaction evidence="7 8">
        <text>D-erythrose 4-phosphate + phosphoenolpyruvate + H2O = 7-phospho-2-dehydro-3-deoxy-D-arabino-heptonate + phosphate</text>
        <dbReference type="Rhea" id="RHEA:14717"/>
        <dbReference type="ChEBI" id="CHEBI:15377"/>
        <dbReference type="ChEBI" id="CHEBI:16897"/>
        <dbReference type="ChEBI" id="CHEBI:43474"/>
        <dbReference type="ChEBI" id="CHEBI:58394"/>
        <dbReference type="ChEBI" id="CHEBI:58702"/>
        <dbReference type="EC" id="2.5.1.54"/>
    </reaction>
</comment>
<feature type="domain" description="DAHP synthetase I/KDSA" evidence="9">
    <location>
        <begin position="30"/>
        <end position="325"/>
    </location>
</feature>
<comment type="function">
    <text evidence="1 8">Stereospecific condensation of phosphoenolpyruvate (PEP) and D-erythrose-4-phosphate (E4P) giving rise to 3-deoxy-D-arabino-heptulosonate-7-phosphate (DAHP).</text>
</comment>
<dbReference type="GO" id="GO:0009423">
    <property type="term" value="P:chorismate biosynthetic process"/>
    <property type="evidence" value="ECO:0007669"/>
    <property type="project" value="UniProtKB-UniPathway"/>
</dbReference>
<dbReference type="Pfam" id="PF00793">
    <property type="entry name" value="DAHP_synth_1"/>
    <property type="match status" value="1"/>
</dbReference>
<keyword evidence="6 8" id="KW-0057">Aromatic amino acid biosynthesis</keyword>
<evidence type="ECO:0000256" key="1">
    <source>
        <dbReference type="ARBA" id="ARBA00003726"/>
    </source>
</evidence>
<comment type="pathway">
    <text evidence="2 8">Metabolic intermediate biosynthesis; chorismate biosynthesis; chorismate from D-erythrose 4-phosphate and phosphoenolpyruvate: step 1/7.</text>
</comment>
<comment type="similarity">
    <text evidence="3 8">Belongs to the class-I DAHP synthase family.</text>
</comment>
<sequence>MPTPDELRAQLPLSALARKTTARARRDIAQILGGEDDRLVVIAGPCSVHDPEAALDYAARLAVLAEETRDRLLMVMRVYVEKPRTRIGWKGLLSDPQLDGTHDLPGGLRLARGLMARIADSGLPVACEFLDPLVPSYLADAVSWGAIGARTVQSQVHRQLTSGLGMPIGFKNTTDGGVADAVDAIVSASGAHVFPGLDGSGRAVVTTTRGNPNGHVVLRGGGDGPNYGREPVAEALARLAEARLPQQLIVDASHGNSNKDHERQPLVITDLARRIAAGERGVAGVMIESFLAPGRQDLPLGRTDRLTYGQSVTDACVDWPTTVDMVRDLADAVTTRREDVFAAG</sequence>
<evidence type="ECO:0000259" key="9">
    <source>
        <dbReference type="Pfam" id="PF00793"/>
    </source>
</evidence>
<dbReference type="Proteomes" id="UP000530234">
    <property type="component" value="Unassembled WGS sequence"/>
</dbReference>
<dbReference type="SUPFAM" id="SSF51569">
    <property type="entry name" value="Aldolase"/>
    <property type="match status" value="1"/>
</dbReference>